<dbReference type="PANTHER" id="PTHR21163:SF1">
    <property type="entry name" value="PROTEIN G12"/>
    <property type="match status" value="1"/>
</dbReference>
<gene>
    <name evidence="2" type="ORF">PIBRA_LOCUS4872</name>
</gene>
<dbReference type="InterPro" id="IPR010629">
    <property type="entry name" value="Ins_allergen"/>
</dbReference>
<comment type="caution">
    <text evidence="2">The sequence shown here is derived from an EMBL/GenBank/DDBJ whole genome shotgun (WGS) entry which is preliminary data.</text>
</comment>
<keyword evidence="1" id="KW-0732">Signal</keyword>
<protein>
    <recommendedName>
        <fullName evidence="4">Nitrile-specifier protein</fullName>
    </recommendedName>
</protein>
<dbReference type="EMBL" id="CALOZG010000005">
    <property type="protein sequence ID" value="CAH4027744.1"/>
    <property type="molecule type" value="Genomic_DNA"/>
</dbReference>
<feature type="chain" id="PRO_5040337929" description="Nitrile-specifier protein" evidence="1">
    <location>
        <begin position="17"/>
        <end position="632"/>
    </location>
</feature>
<evidence type="ECO:0000256" key="1">
    <source>
        <dbReference type="SAM" id="SignalP"/>
    </source>
</evidence>
<organism evidence="2 3">
    <name type="scientific">Pieris brassicae</name>
    <name type="common">White butterfly</name>
    <name type="synonym">Large white butterfly</name>
    <dbReference type="NCBI Taxonomy" id="7116"/>
    <lineage>
        <taxon>Eukaryota</taxon>
        <taxon>Metazoa</taxon>
        <taxon>Ecdysozoa</taxon>
        <taxon>Arthropoda</taxon>
        <taxon>Hexapoda</taxon>
        <taxon>Insecta</taxon>
        <taxon>Pterygota</taxon>
        <taxon>Neoptera</taxon>
        <taxon>Endopterygota</taxon>
        <taxon>Lepidoptera</taxon>
        <taxon>Glossata</taxon>
        <taxon>Ditrysia</taxon>
        <taxon>Papilionoidea</taxon>
        <taxon>Pieridae</taxon>
        <taxon>Pierinae</taxon>
        <taxon>Pieris</taxon>
    </lineage>
</organism>
<dbReference type="Proteomes" id="UP001152562">
    <property type="component" value="Unassembled WGS sequence"/>
</dbReference>
<reference evidence="2" key="1">
    <citation type="submission" date="2022-05" db="EMBL/GenBank/DDBJ databases">
        <authorList>
            <person name="Okamura Y."/>
        </authorList>
    </citation>
    <scope>NUCLEOTIDE SEQUENCE</scope>
</reference>
<evidence type="ECO:0000313" key="2">
    <source>
        <dbReference type="EMBL" id="CAH4027744.1"/>
    </source>
</evidence>
<evidence type="ECO:0008006" key="4">
    <source>
        <dbReference type="Google" id="ProtNLM"/>
    </source>
</evidence>
<dbReference type="PANTHER" id="PTHR21163">
    <property type="entry name" value="PROTEIN G12"/>
    <property type="match status" value="1"/>
</dbReference>
<evidence type="ECO:0000313" key="3">
    <source>
        <dbReference type="Proteomes" id="UP001152562"/>
    </source>
</evidence>
<keyword evidence="3" id="KW-1185">Reference proteome</keyword>
<dbReference type="AlphaFoldDB" id="A0A9P0X9J7"/>
<dbReference type="Pfam" id="PF06757">
    <property type="entry name" value="Ins_allergen_rp"/>
    <property type="match status" value="3"/>
</dbReference>
<name>A0A9P0X9J7_PIEBR</name>
<sequence>MKGVVVFLALAALGSAKPRLFETFQDHFQHFLDISNALEGAHWRRQQGQGYTPNPEYIEMLNKLSEQNLKQMLADLKKEPEVQDIIEYLDNLTIDVDYYVDNLQWIIQKLHANDTDGIPGVEFHHRIRRHPMTGTTMITALADTVSMLPIRQLRATFNEKMAKNQLFRTAIEGLKSDRFLTLYKALWKNEAFLKVRDILADCHFDLKYIFEELAFSLLGQNDPIQVTFQIQFDEFLDIIVNMESPHWLRQLGGYKSFPEFRKSLSALSKTKLVRHYPQLNSASPAFKKVDAFLKRHGIFVAYWIDRTDFLTEFFEKNDHAIGCNEIIPTQESHRSRRHPMTGRTMHTFLADTVSLLPIRQLKSLFNEKMETNAIFKTAIEGLRSNEFKEIYNALWTDDVWLNLVDELKTEYDFDLKYVIETLAPALYGQNVPLYISFQTQFDEFFEIIIANVGDSINSLLKAYKQNDAFRASLDTIDNTVFIQLYQDLRNLDVFQTLDAYLKKHDVYVPYYIDRFEYLTHRLNTNVTAVGDLEIKQQSSQDITPSGTTMADFFADVVNILPKTELAALYTKKMSENTVFSTAVNSLTSAEGKKMYNDLWANRTFQAIANAYANYDFNFRYILETLVPALYGQ</sequence>
<feature type="signal peptide" evidence="1">
    <location>
        <begin position="1"/>
        <end position="16"/>
    </location>
</feature>
<proteinExistence type="predicted"/>
<accession>A0A9P0X9J7</accession>